<feature type="region of interest" description="Disordered" evidence="1">
    <location>
        <begin position="75"/>
        <end position="126"/>
    </location>
</feature>
<sequence length="402" mass="45345">MTRVKELQSVRYRRVSNNKMPNPLSIAIGGTNNFLTEARNVFKTTEDAEDLLVADPSQISVLSLDLGTSCVVGASVSLPPGQTPATLKQPFDKERGKKKRRTRRAKRKPGSRKRRRERKKACKQVKQPNASRYFDLVVKCKAVSQPTHSFPKWLEDRKENATGQSTGRTIQDIETALPPLKGEGASFCKYIAARRASEDDLDNFYNNTNYWKHKWDANVCRKEEFYKVAEGLLNMIGGSVGRPKEPHQHVVIAIGLAKFTAAHGPPSLDGTLVRWATWSSGSANTIPRNHAQTRTLYCKTCKRLRQRDVMASDNMNAAVRNHLVDQQRPLYLQPKRQNGTYAWTGVMAGIGDEVVGAFQRWRQRPGLQFKDLPKSPRVNDQYRNTRTPSVPPVALPLNWSLP</sequence>
<accession>A0AAD4H9N8</accession>
<comment type="caution">
    <text evidence="2">The sequence shown here is derived from an EMBL/GenBank/DDBJ whole genome shotgun (WGS) entry which is preliminary data.</text>
</comment>
<keyword evidence="3" id="KW-1185">Reference proteome</keyword>
<gene>
    <name evidence="2" type="ORF">BGZ95_009085</name>
</gene>
<name>A0AAD4H9N8_9FUNG</name>
<evidence type="ECO:0000256" key="1">
    <source>
        <dbReference type="SAM" id="MobiDB-lite"/>
    </source>
</evidence>
<feature type="compositionally biased region" description="Basic residues" evidence="1">
    <location>
        <begin position="96"/>
        <end position="123"/>
    </location>
</feature>
<organism evidence="2 3">
    <name type="scientific">Linnemannia exigua</name>
    <dbReference type="NCBI Taxonomy" id="604196"/>
    <lineage>
        <taxon>Eukaryota</taxon>
        <taxon>Fungi</taxon>
        <taxon>Fungi incertae sedis</taxon>
        <taxon>Mucoromycota</taxon>
        <taxon>Mortierellomycotina</taxon>
        <taxon>Mortierellomycetes</taxon>
        <taxon>Mortierellales</taxon>
        <taxon>Mortierellaceae</taxon>
        <taxon>Linnemannia</taxon>
    </lineage>
</organism>
<protein>
    <submittedName>
        <fullName evidence="2">Uncharacterized protein</fullName>
    </submittedName>
</protein>
<dbReference type="AlphaFoldDB" id="A0AAD4H9N8"/>
<proteinExistence type="predicted"/>
<dbReference type="EMBL" id="JAAAIL010000051">
    <property type="protein sequence ID" value="KAG0280702.1"/>
    <property type="molecule type" value="Genomic_DNA"/>
</dbReference>
<reference evidence="2" key="1">
    <citation type="journal article" date="2020" name="Fungal Divers.">
        <title>Resolving the Mortierellaceae phylogeny through synthesis of multi-gene phylogenetics and phylogenomics.</title>
        <authorList>
            <person name="Vandepol N."/>
            <person name="Liber J."/>
            <person name="Desiro A."/>
            <person name="Na H."/>
            <person name="Kennedy M."/>
            <person name="Barry K."/>
            <person name="Grigoriev I.V."/>
            <person name="Miller A.N."/>
            <person name="O'Donnell K."/>
            <person name="Stajich J.E."/>
            <person name="Bonito G."/>
        </authorList>
    </citation>
    <scope>NUCLEOTIDE SEQUENCE</scope>
    <source>
        <strain evidence="2">NRRL 28262</strain>
    </source>
</reference>
<evidence type="ECO:0000313" key="3">
    <source>
        <dbReference type="Proteomes" id="UP001194580"/>
    </source>
</evidence>
<evidence type="ECO:0000313" key="2">
    <source>
        <dbReference type="EMBL" id="KAG0280702.1"/>
    </source>
</evidence>
<feature type="region of interest" description="Disordered" evidence="1">
    <location>
        <begin position="368"/>
        <end position="389"/>
    </location>
</feature>
<dbReference type="Proteomes" id="UP001194580">
    <property type="component" value="Unassembled WGS sequence"/>
</dbReference>